<evidence type="ECO:0000313" key="2">
    <source>
        <dbReference type="EMBL" id="ANG66605.1"/>
    </source>
</evidence>
<sequence length="101" mass="10377">MSCSKIAVEMKDGLGFSGISSSKLANKNVHVNICRVVFALFAAIVGLSSLICGIGVCAASTFFAMSVAGASSILLSFVLLGLAIAWAYGVFLSCHGKKLKS</sequence>
<name>A0A173E0B7_9CHLA</name>
<feature type="transmembrane region" description="Helical" evidence="1">
    <location>
        <begin position="70"/>
        <end position="91"/>
    </location>
</feature>
<dbReference type="Proteomes" id="UP000019147">
    <property type="component" value="Chromosome"/>
</dbReference>
<proteinExistence type="predicted"/>
<feature type="transmembrane region" description="Helical" evidence="1">
    <location>
        <begin position="36"/>
        <end position="64"/>
    </location>
</feature>
<dbReference type="KEGG" id="cgz:M787_004720"/>
<dbReference type="AlphaFoldDB" id="A0A173E0B7"/>
<dbReference type="EMBL" id="CP015840">
    <property type="protein sequence ID" value="ANG66605.1"/>
    <property type="molecule type" value="Genomic_DNA"/>
</dbReference>
<accession>A0A173E0B7</accession>
<evidence type="ECO:0000313" key="3">
    <source>
        <dbReference type="Proteomes" id="UP000019147"/>
    </source>
</evidence>
<dbReference type="STRING" id="1143323.M787_004720"/>
<keyword evidence="1" id="KW-0812">Transmembrane</keyword>
<keyword evidence="1" id="KW-0472">Membrane</keyword>
<organism evidence="2 3">
    <name type="scientific">Chlamydia gallinacea 08-1274/3</name>
    <dbReference type="NCBI Taxonomy" id="1143323"/>
    <lineage>
        <taxon>Bacteria</taxon>
        <taxon>Pseudomonadati</taxon>
        <taxon>Chlamydiota</taxon>
        <taxon>Chlamydiia</taxon>
        <taxon>Chlamydiales</taxon>
        <taxon>Chlamydiaceae</taxon>
        <taxon>Chlamydia/Chlamydophila group</taxon>
        <taxon>Chlamydia</taxon>
    </lineage>
</organism>
<dbReference type="GeneID" id="81478609"/>
<keyword evidence="1" id="KW-1133">Transmembrane helix</keyword>
<dbReference type="RefSeq" id="WP_021828426.1">
    <property type="nucleotide sequence ID" value="NZ_CP015840.1"/>
</dbReference>
<protein>
    <submittedName>
        <fullName evidence="2">Uncharacterized protein</fullName>
    </submittedName>
</protein>
<reference evidence="2 3" key="1">
    <citation type="journal article" date="2014" name="Syst. Appl. Microbiol.">
        <title>Evidence for the existence of two new members of the family Chlamydiaceae and proposal of Chlamydia avium sp. nov. and Chlamydia gallinacea sp. nov.</title>
        <authorList>
            <person name="Sachse K."/>
            <person name="Laroucau K."/>
            <person name="Riege K."/>
            <person name="Wehner S."/>
            <person name="Dilcher M."/>
            <person name="Creasy H.H."/>
            <person name="Weidmann M."/>
            <person name="Myers G."/>
            <person name="Vorimore F."/>
            <person name="Vicari N."/>
            <person name="Magnino S."/>
            <person name="Liebler-Tenorio E."/>
            <person name="Ruettger A."/>
            <person name="Bavoil P.M."/>
            <person name="Hufert F.T."/>
            <person name="Rossello-Mora R."/>
            <person name="Marz M."/>
        </authorList>
    </citation>
    <scope>NUCLEOTIDE SEQUENCE [LARGE SCALE GENOMIC DNA]</scope>
    <source>
        <strain evidence="2 3">08-1274/3</strain>
    </source>
</reference>
<gene>
    <name evidence="2" type="ORF">M787_004720</name>
</gene>
<evidence type="ECO:0000256" key="1">
    <source>
        <dbReference type="SAM" id="Phobius"/>
    </source>
</evidence>